<dbReference type="AlphaFoldDB" id="S3W667"/>
<evidence type="ECO:0008006" key="3">
    <source>
        <dbReference type="Google" id="ProtNLM"/>
    </source>
</evidence>
<dbReference type="Proteomes" id="UP000014540">
    <property type="component" value="Unassembled WGS sequence"/>
</dbReference>
<dbReference type="EMBL" id="AKWZ02000003">
    <property type="protein sequence ID" value="EPG75632.1"/>
    <property type="molecule type" value="Genomic_DNA"/>
</dbReference>
<protein>
    <recommendedName>
        <fullName evidence="3">Glyoxalase-like domain protein</fullName>
    </recommendedName>
</protein>
<evidence type="ECO:0000313" key="2">
    <source>
        <dbReference type="Proteomes" id="UP000014540"/>
    </source>
</evidence>
<accession>S3W667</accession>
<sequence length="112" mass="12705">MNSPQFYASSFRASDCIVASTLYADLFQGEVLQAKMGHAEVLFSKNNLVIFSRETVECPVSTGTLIWKISRTLQAEFSSRLLERGFSLEMNAEAYTSFLDPWGNRIWLYFTG</sequence>
<keyword evidence="2" id="KW-1185">Reference proteome</keyword>
<proteinExistence type="predicted"/>
<dbReference type="OrthoDB" id="333388at2"/>
<reference evidence="1" key="1">
    <citation type="submission" date="2013-04" db="EMBL/GenBank/DDBJ databases">
        <authorList>
            <person name="Harkins D.M."/>
            <person name="Durkin A.S."/>
            <person name="Selengut J.D."/>
            <person name="Sanka R."/>
            <person name="DePew J."/>
            <person name="Purushe J."/>
            <person name="Ahmed A."/>
            <person name="van der Linden H."/>
            <person name="Goris M.G.A."/>
            <person name="Hartskeerl R.A."/>
            <person name="Vinetz J.M."/>
            <person name="Sutton G.G."/>
            <person name="Nelson W.C."/>
            <person name="Fouts D.E."/>
        </authorList>
    </citation>
    <scope>NUCLEOTIDE SEQUENCE [LARGE SCALE GENOMIC DNA]</scope>
    <source>
        <strain evidence="1">BUT 6</strain>
    </source>
</reference>
<evidence type="ECO:0000313" key="1">
    <source>
        <dbReference type="EMBL" id="EPG75632.1"/>
    </source>
</evidence>
<comment type="caution">
    <text evidence="1">The sequence shown here is derived from an EMBL/GenBank/DDBJ whole genome shotgun (WGS) entry which is preliminary data.</text>
</comment>
<organism evidence="1 2">
    <name type="scientific">Leptospira fainei serovar Hurstbridge str. BUT 6</name>
    <dbReference type="NCBI Taxonomy" id="1193011"/>
    <lineage>
        <taxon>Bacteria</taxon>
        <taxon>Pseudomonadati</taxon>
        <taxon>Spirochaetota</taxon>
        <taxon>Spirochaetia</taxon>
        <taxon>Leptospirales</taxon>
        <taxon>Leptospiraceae</taxon>
        <taxon>Leptospira</taxon>
    </lineage>
</organism>
<dbReference type="RefSeq" id="WP_016548717.1">
    <property type="nucleotide sequence ID" value="NZ_AKWZ02000003.1"/>
</dbReference>
<name>S3W667_9LEPT</name>
<gene>
    <name evidence="1" type="ORF">LEP1GSC058_2311</name>
</gene>